<dbReference type="SFLD" id="SFLDS00003">
    <property type="entry name" value="Haloacid_Dehalogenase"/>
    <property type="match status" value="1"/>
</dbReference>
<name>A0ABN3NL25_9ACTN</name>
<accession>A0ABN3NL25</accession>
<dbReference type="Gene3D" id="3.40.50.1000">
    <property type="entry name" value="HAD superfamily/HAD-like"/>
    <property type="match status" value="1"/>
</dbReference>
<dbReference type="InterPro" id="IPR006439">
    <property type="entry name" value="HAD-SF_hydro_IA"/>
</dbReference>
<dbReference type="SFLD" id="SFLDG01129">
    <property type="entry name" value="C1.5:_HAD__Beta-PGM__Phosphata"/>
    <property type="match status" value="1"/>
</dbReference>
<dbReference type="EMBL" id="BAAARY010000011">
    <property type="protein sequence ID" value="GAA2525491.1"/>
    <property type="molecule type" value="Genomic_DNA"/>
</dbReference>
<protein>
    <submittedName>
        <fullName evidence="1">HAD-IA family hydrolase</fullName>
    </submittedName>
</protein>
<evidence type="ECO:0000313" key="1">
    <source>
        <dbReference type="EMBL" id="GAA2525491.1"/>
    </source>
</evidence>
<organism evidence="1 2">
    <name type="scientific">Pilimelia columellifera subsp. columellifera</name>
    <dbReference type="NCBI Taxonomy" id="706583"/>
    <lineage>
        <taxon>Bacteria</taxon>
        <taxon>Bacillati</taxon>
        <taxon>Actinomycetota</taxon>
        <taxon>Actinomycetes</taxon>
        <taxon>Micromonosporales</taxon>
        <taxon>Micromonosporaceae</taxon>
        <taxon>Pilimelia</taxon>
    </lineage>
</organism>
<dbReference type="NCBIfam" id="TIGR01549">
    <property type="entry name" value="HAD-SF-IA-v1"/>
    <property type="match status" value="1"/>
</dbReference>
<sequence>MRYVSDHPEAPAGALPAPADRRFDAVLFDFHGTLAQVEDPVRWVQLAAGDCGVTLDRGQATVLADRLVTAGRPGGPAPDRVPPALAMDWADRDLSARAHRAAYTGLSSGVACGIEGLPEALYERVLRADGWAPYTDASATLTALRAARIGVAVVSNVGFDIRPLLDQWGLANHIQAWSLSYETGRLKPDPASFLHACGQLRVDPERALMVGDTPTDGGAASAGLTSLLLPAGQPGAANGLDAVVALVR</sequence>
<dbReference type="SUPFAM" id="SSF56784">
    <property type="entry name" value="HAD-like"/>
    <property type="match status" value="1"/>
</dbReference>
<dbReference type="PANTHER" id="PTHR46649:SF4">
    <property type="entry name" value="HALOACID DEHALOGENASE-LIKE HYDROLASE (HAD) SUPERFAMILY PROTEIN"/>
    <property type="match status" value="1"/>
</dbReference>
<evidence type="ECO:0000313" key="2">
    <source>
        <dbReference type="Proteomes" id="UP001499978"/>
    </source>
</evidence>
<gene>
    <name evidence="1" type="ORF">GCM10010201_25240</name>
</gene>
<dbReference type="PANTHER" id="PTHR46649">
    <property type="match status" value="1"/>
</dbReference>
<dbReference type="Proteomes" id="UP001499978">
    <property type="component" value="Unassembled WGS sequence"/>
</dbReference>
<dbReference type="InterPro" id="IPR023214">
    <property type="entry name" value="HAD_sf"/>
</dbReference>
<proteinExistence type="predicted"/>
<comment type="caution">
    <text evidence="1">The sequence shown here is derived from an EMBL/GenBank/DDBJ whole genome shotgun (WGS) entry which is preliminary data.</text>
</comment>
<reference evidence="1 2" key="1">
    <citation type="journal article" date="2019" name="Int. J. Syst. Evol. Microbiol.">
        <title>The Global Catalogue of Microorganisms (GCM) 10K type strain sequencing project: providing services to taxonomists for standard genome sequencing and annotation.</title>
        <authorList>
            <consortium name="The Broad Institute Genomics Platform"/>
            <consortium name="The Broad Institute Genome Sequencing Center for Infectious Disease"/>
            <person name="Wu L."/>
            <person name="Ma J."/>
        </authorList>
    </citation>
    <scope>NUCLEOTIDE SEQUENCE [LARGE SCALE GENOMIC DNA]</scope>
    <source>
        <strain evidence="1 2">JCM 3367</strain>
    </source>
</reference>
<dbReference type="InterPro" id="IPR036412">
    <property type="entry name" value="HAD-like_sf"/>
</dbReference>
<dbReference type="GO" id="GO:0016787">
    <property type="term" value="F:hydrolase activity"/>
    <property type="evidence" value="ECO:0007669"/>
    <property type="project" value="UniProtKB-KW"/>
</dbReference>
<dbReference type="Pfam" id="PF00702">
    <property type="entry name" value="Hydrolase"/>
    <property type="match status" value="1"/>
</dbReference>
<keyword evidence="1" id="KW-0378">Hydrolase</keyword>
<keyword evidence="2" id="KW-1185">Reference proteome</keyword>